<keyword evidence="2 10" id="KW-0812">Transmembrane</keyword>
<dbReference type="EMBL" id="CM003102">
    <property type="protein sequence ID" value="KUI69707.1"/>
    <property type="molecule type" value="Genomic_DNA"/>
</dbReference>
<dbReference type="PANTHER" id="PTHR33365">
    <property type="entry name" value="YALI0B05434P"/>
    <property type="match status" value="1"/>
</dbReference>
<evidence type="ECO:0008006" key="13">
    <source>
        <dbReference type="Google" id="ProtNLM"/>
    </source>
</evidence>
<evidence type="ECO:0000256" key="10">
    <source>
        <dbReference type="SAM" id="Phobius"/>
    </source>
</evidence>
<evidence type="ECO:0000256" key="5">
    <source>
        <dbReference type="ARBA" id="ARBA00023026"/>
    </source>
</evidence>
<dbReference type="PANTHER" id="PTHR33365:SF14">
    <property type="entry name" value="TAT PATHWAY SIGNAL SEQUENCE"/>
    <property type="match status" value="1"/>
</dbReference>
<evidence type="ECO:0000313" key="11">
    <source>
        <dbReference type="EMBL" id="KUI69707.1"/>
    </source>
</evidence>
<proteinExistence type="inferred from homology"/>
<evidence type="ECO:0000313" key="12">
    <source>
        <dbReference type="Proteomes" id="UP000078559"/>
    </source>
</evidence>
<evidence type="ECO:0000256" key="7">
    <source>
        <dbReference type="ARBA" id="ARBA00023180"/>
    </source>
</evidence>
<dbReference type="GO" id="GO:0016491">
    <property type="term" value="F:oxidoreductase activity"/>
    <property type="evidence" value="ECO:0007669"/>
    <property type="project" value="UniProtKB-KW"/>
</dbReference>
<feature type="region of interest" description="Disordered" evidence="9">
    <location>
        <begin position="1"/>
        <end position="20"/>
    </location>
</feature>
<feature type="transmembrane region" description="Helical" evidence="10">
    <location>
        <begin position="43"/>
        <end position="65"/>
    </location>
</feature>
<dbReference type="GO" id="GO:0016020">
    <property type="term" value="C:membrane"/>
    <property type="evidence" value="ECO:0007669"/>
    <property type="project" value="UniProtKB-SubCell"/>
</dbReference>
<accession>A0A194W0A8</accession>
<name>A0A194W0A8_CYTMA</name>
<evidence type="ECO:0000256" key="6">
    <source>
        <dbReference type="ARBA" id="ARBA00023136"/>
    </source>
</evidence>
<keyword evidence="3 10" id="KW-1133">Transmembrane helix</keyword>
<gene>
    <name evidence="11" type="ORF">VM1G_05527</name>
</gene>
<comment type="similarity">
    <text evidence="8">Belongs to the ustYa family.</text>
</comment>
<keyword evidence="12" id="KW-1185">Reference proteome</keyword>
<organism evidence="11 12">
    <name type="scientific">Cytospora mali</name>
    <name type="common">Apple Valsa canker fungus</name>
    <name type="synonym">Valsa mali</name>
    <dbReference type="NCBI Taxonomy" id="578113"/>
    <lineage>
        <taxon>Eukaryota</taxon>
        <taxon>Fungi</taxon>
        <taxon>Dikarya</taxon>
        <taxon>Ascomycota</taxon>
        <taxon>Pezizomycotina</taxon>
        <taxon>Sordariomycetes</taxon>
        <taxon>Sordariomycetidae</taxon>
        <taxon>Diaporthales</taxon>
        <taxon>Cytosporaceae</taxon>
        <taxon>Cytospora</taxon>
    </lineage>
</organism>
<dbReference type="OrthoDB" id="3687641at2759"/>
<dbReference type="InterPro" id="IPR021765">
    <property type="entry name" value="UstYa-like"/>
</dbReference>
<evidence type="ECO:0000256" key="8">
    <source>
        <dbReference type="ARBA" id="ARBA00035112"/>
    </source>
</evidence>
<keyword evidence="6 10" id="KW-0472">Membrane</keyword>
<reference evidence="11" key="1">
    <citation type="submission" date="2014-12" db="EMBL/GenBank/DDBJ databases">
        <title>Genome Sequence of Valsa Canker Pathogens Uncovers a Specific Adaption of Colonization on Woody Bark.</title>
        <authorList>
            <person name="Yin Z."/>
            <person name="Liu H."/>
            <person name="Gao X."/>
            <person name="Li Z."/>
            <person name="Song N."/>
            <person name="Ke X."/>
            <person name="Dai Q."/>
            <person name="Wu Y."/>
            <person name="Sun Y."/>
            <person name="Xu J.-R."/>
            <person name="Kang Z.K."/>
            <person name="Wang L."/>
            <person name="Huang L."/>
        </authorList>
    </citation>
    <scope>NUCLEOTIDE SEQUENCE [LARGE SCALE GENOMIC DNA]</scope>
    <source>
        <strain evidence="11">03-8</strain>
    </source>
</reference>
<keyword evidence="7" id="KW-0325">Glycoprotein</keyword>
<keyword evidence="4" id="KW-0560">Oxidoreductase</keyword>
<evidence type="ECO:0000256" key="2">
    <source>
        <dbReference type="ARBA" id="ARBA00022692"/>
    </source>
</evidence>
<sequence length="309" mass="35105">MDAKYHHLSKSSSEDGDDEKQSFLSHFEDKDYPWIRIKSGRTFIALSVANLLVLLASAVLFVASWRPWEQSTLNPELRRVSTYSPIHDLVDLEMHPIKVNGSLFMPSEPSIARAMPNNASDEMWDEIELTRILAVTKADIIKMGKDPSTAVKLEDNLWGLGEDAYAAIVDVYHQLHCLNSLRQIAYGKHYGMVMGHSEGEPTLKEIHINHCADILYQALVCSGNVNLITMHWVETQQYPFPDMSVNRQCINFDKLTKWRKESTVDMDHYVQVMQKPEGVKEAPIPDGFWKLYPDASAHFPTHPEGEPVG</sequence>
<protein>
    <recommendedName>
        <fullName evidence="13">Tat pathway signal sequence</fullName>
    </recommendedName>
</protein>
<dbReference type="Proteomes" id="UP000078559">
    <property type="component" value="Chromosome 5"/>
</dbReference>
<dbReference type="Pfam" id="PF11807">
    <property type="entry name" value="UstYa"/>
    <property type="match status" value="1"/>
</dbReference>
<evidence type="ECO:0000256" key="9">
    <source>
        <dbReference type="SAM" id="MobiDB-lite"/>
    </source>
</evidence>
<keyword evidence="5" id="KW-0843">Virulence</keyword>
<evidence type="ECO:0000256" key="4">
    <source>
        <dbReference type="ARBA" id="ARBA00023002"/>
    </source>
</evidence>
<dbReference type="SMR" id="A0A194W0A8"/>
<evidence type="ECO:0000256" key="3">
    <source>
        <dbReference type="ARBA" id="ARBA00022989"/>
    </source>
</evidence>
<dbReference type="AlphaFoldDB" id="A0A194W0A8"/>
<comment type="subcellular location">
    <subcellularLocation>
        <location evidence="1">Membrane</location>
        <topology evidence="1">Single-pass membrane protein</topology>
    </subcellularLocation>
</comment>
<evidence type="ECO:0000256" key="1">
    <source>
        <dbReference type="ARBA" id="ARBA00004167"/>
    </source>
</evidence>
<dbReference type="GO" id="GO:0043386">
    <property type="term" value="P:mycotoxin biosynthetic process"/>
    <property type="evidence" value="ECO:0007669"/>
    <property type="project" value="InterPro"/>
</dbReference>